<gene>
    <name evidence="8" type="ORF">KI387_027583</name>
</gene>
<name>A0AA38FYP5_TAXCH</name>
<dbReference type="EMBL" id="JAHRHJ020000006">
    <property type="protein sequence ID" value="KAH9312548.1"/>
    <property type="molecule type" value="Genomic_DNA"/>
</dbReference>
<keyword evidence="3" id="KW-0238">DNA-binding</keyword>
<evidence type="ECO:0000256" key="5">
    <source>
        <dbReference type="ARBA" id="ARBA00023242"/>
    </source>
</evidence>
<evidence type="ECO:0000313" key="9">
    <source>
        <dbReference type="Proteomes" id="UP000824469"/>
    </source>
</evidence>
<evidence type="ECO:0000313" key="8">
    <source>
        <dbReference type="EMBL" id="KAH9312548.1"/>
    </source>
</evidence>
<dbReference type="GO" id="GO:0043565">
    <property type="term" value="F:sequence-specific DNA binding"/>
    <property type="evidence" value="ECO:0007669"/>
    <property type="project" value="InterPro"/>
</dbReference>
<dbReference type="GO" id="GO:0005634">
    <property type="term" value="C:nucleus"/>
    <property type="evidence" value="ECO:0007669"/>
    <property type="project" value="UniProtKB-SubCell"/>
</dbReference>
<evidence type="ECO:0000256" key="4">
    <source>
        <dbReference type="ARBA" id="ARBA00023163"/>
    </source>
</evidence>
<feature type="domain" description="WRKY" evidence="7">
    <location>
        <begin position="139"/>
        <end position="164"/>
    </location>
</feature>
<evidence type="ECO:0000256" key="1">
    <source>
        <dbReference type="ARBA" id="ARBA00004123"/>
    </source>
</evidence>
<dbReference type="InterPro" id="IPR003657">
    <property type="entry name" value="WRKY_dom"/>
</dbReference>
<reference evidence="8 9" key="1">
    <citation type="journal article" date="2021" name="Nat. Plants">
        <title>The Taxus genome provides insights into paclitaxel biosynthesis.</title>
        <authorList>
            <person name="Xiong X."/>
            <person name="Gou J."/>
            <person name="Liao Q."/>
            <person name="Li Y."/>
            <person name="Zhou Q."/>
            <person name="Bi G."/>
            <person name="Li C."/>
            <person name="Du R."/>
            <person name="Wang X."/>
            <person name="Sun T."/>
            <person name="Guo L."/>
            <person name="Liang H."/>
            <person name="Lu P."/>
            <person name="Wu Y."/>
            <person name="Zhang Z."/>
            <person name="Ro D.K."/>
            <person name="Shang Y."/>
            <person name="Huang S."/>
            <person name="Yan J."/>
        </authorList>
    </citation>
    <scope>NUCLEOTIDE SEQUENCE [LARGE SCALE GENOMIC DNA]</scope>
    <source>
        <strain evidence="8">Ta-2019</strain>
    </source>
</reference>
<dbReference type="Proteomes" id="UP000824469">
    <property type="component" value="Unassembled WGS sequence"/>
</dbReference>
<keyword evidence="4" id="KW-0804">Transcription</keyword>
<keyword evidence="2" id="KW-0805">Transcription regulation</keyword>
<organism evidence="8 9">
    <name type="scientific">Taxus chinensis</name>
    <name type="common">Chinese yew</name>
    <name type="synonym">Taxus wallichiana var. chinensis</name>
    <dbReference type="NCBI Taxonomy" id="29808"/>
    <lineage>
        <taxon>Eukaryota</taxon>
        <taxon>Viridiplantae</taxon>
        <taxon>Streptophyta</taxon>
        <taxon>Embryophyta</taxon>
        <taxon>Tracheophyta</taxon>
        <taxon>Spermatophyta</taxon>
        <taxon>Pinopsida</taxon>
        <taxon>Pinidae</taxon>
        <taxon>Conifers II</taxon>
        <taxon>Cupressales</taxon>
        <taxon>Taxaceae</taxon>
        <taxon>Taxus</taxon>
    </lineage>
</organism>
<dbReference type="InterPro" id="IPR036576">
    <property type="entry name" value="WRKY_dom_sf"/>
</dbReference>
<proteinExistence type="predicted"/>
<evidence type="ECO:0000256" key="3">
    <source>
        <dbReference type="ARBA" id="ARBA00023125"/>
    </source>
</evidence>
<dbReference type="PROSITE" id="PS50811">
    <property type="entry name" value="WRKY"/>
    <property type="match status" value="1"/>
</dbReference>
<evidence type="ECO:0000259" key="7">
    <source>
        <dbReference type="PROSITE" id="PS50811"/>
    </source>
</evidence>
<dbReference type="PANTHER" id="PTHR31221:SF83">
    <property type="entry name" value="WRKY TRANSCRIPTION FACTOR 75-RELATED"/>
    <property type="match status" value="1"/>
</dbReference>
<dbReference type="AlphaFoldDB" id="A0AA38FYP5"/>
<evidence type="ECO:0000256" key="6">
    <source>
        <dbReference type="SAM" id="MobiDB-lite"/>
    </source>
</evidence>
<comment type="caution">
    <text evidence="8">The sequence shown here is derived from an EMBL/GenBank/DDBJ whole genome shotgun (WGS) entry which is preliminary data.</text>
</comment>
<dbReference type="GO" id="GO:0003700">
    <property type="term" value="F:DNA-binding transcription factor activity"/>
    <property type="evidence" value="ECO:0007669"/>
    <property type="project" value="InterPro"/>
</dbReference>
<sequence>MDNSCGGYNESVNMFSSCNSDFVNMTQQFFGNTIANSRSSWKSQPEEREEFGKASYYPPEELISPNHFSFVDFTSSAIPSSIQANKGSKVNAKAEQPPEKNISSVNEVFPPTTSDISTRSGSKADRKMRKPKYAFHTKSQVDILDDGYRWRKYGQKAVKNNRFP</sequence>
<accession>A0AA38FYP5</accession>
<feature type="non-terminal residue" evidence="8">
    <location>
        <position position="164"/>
    </location>
</feature>
<dbReference type="SUPFAM" id="SSF118290">
    <property type="entry name" value="WRKY DNA-binding domain"/>
    <property type="match status" value="1"/>
</dbReference>
<feature type="compositionally biased region" description="Polar residues" evidence="6">
    <location>
        <begin position="101"/>
        <end position="121"/>
    </location>
</feature>
<dbReference type="PANTHER" id="PTHR31221">
    <property type="entry name" value="WRKY TRANSCRIPTION FACTOR PROTEIN 1-RELATED"/>
    <property type="match status" value="1"/>
</dbReference>
<dbReference type="InterPro" id="IPR044810">
    <property type="entry name" value="WRKY_plant"/>
</dbReference>
<keyword evidence="9" id="KW-1185">Reference proteome</keyword>
<feature type="region of interest" description="Disordered" evidence="6">
    <location>
        <begin position="86"/>
        <end position="132"/>
    </location>
</feature>
<dbReference type="Gene3D" id="2.20.25.80">
    <property type="entry name" value="WRKY domain"/>
    <property type="match status" value="1"/>
</dbReference>
<keyword evidence="5" id="KW-0539">Nucleus</keyword>
<comment type="subcellular location">
    <subcellularLocation>
        <location evidence="1">Nucleus</location>
    </subcellularLocation>
</comment>
<dbReference type="Pfam" id="PF03106">
    <property type="entry name" value="WRKY"/>
    <property type="match status" value="1"/>
</dbReference>
<protein>
    <recommendedName>
        <fullName evidence="7">WRKY domain-containing protein</fullName>
    </recommendedName>
</protein>
<evidence type="ECO:0000256" key="2">
    <source>
        <dbReference type="ARBA" id="ARBA00023015"/>
    </source>
</evidence>